<dbReference type="PROSITE" id="PS50011">
    <property type="entry name" value="PROTEIN_KINASE_DOM"/>
    <property type="match status" value="1"/>
</dbReference>
<dbReference type="AlphaFoldDB" id="A0A9W4T2E7"/>
<evidence type="ECO:0000313" key="3">
    <source>
        <dbReference type="Proteomes" id="UP001153678"/>
    </source>
</evidence>
<sequence>ALEFEQLNQNVNQTDSSEIDQENVNKIENPLIRRPKGRPAGTARFKGPLETSNVGNRIQNKCGLCYNVRHNRAMCPSNPSRKKRRQEVIRILYYTAIDLGSLHKSEYCHKGFHSGNILQDYNELYITDFGLSGPADKQKSDNKIFGVLPYIAPEVLNEELYTFASNIYSFGVIIAEMSSRNPPFFDRKHDLTLALDVCNGLRSEFGEGTPEFYKKLAYSYMNAIPNQRTTADELYKILKF</sequence>
<name>A0A9W4T2E7_9GLOM</name>
<reference evidence="2" key="1">
    <citation type="submission" date="2022-08" db="EMBL/GenBank/DDBJ databases">
        <authorList>
            <person name="Kallberg Y."/>
            <person name="Tangrot J."/>
            <person name="Rosling A."/>
        </authorList>
    </citation>
    <scope>NUCLEOTIDE SEQUENCE</scope>
    <source>
        <strain evidence="2">Wild A</strain>
    </source>
</reference>
<organism evidence="2 3">
    <name type="scientific">Funneliformis geosporum</name>
    <dbReference type="NCBI Taxonomy" id="1117311"/>
    <lineage>
        <taxon>Eukaryota</taxon>
        <taxon>Fungi</taxon>
        <taxon>Fungi incertae sedis</taxon>
        <taxon>Mucoromycota</taxon>
        <taxon>Glomeromycotina</taxon>
        <taxon>Glomeromycetes</taxon>
        <taxon>Glomerales</taxon>
        <taxon>Glomeraceae</taxon>
        <taxon>Funneliformis</taxon>
    </lineage>
</organism>
<evidence type="ECO:0000259" key="1">
    <source>
        <dbReference type="PROSITE" id="PS50011"/>
    </source>
</evidence>
<gene>
    <name evidence="2" type="ORF">FWILDA_LOCUS15385</name>
</gene>
<dbReference type="SUPFAM" id="SSF56112">
    <property type="entry name" value="Protein kinase-like (PK-like)"/>
    <property type="match status" value="1"/>
</dbReference>
<accession>A0A9W4T2E7</accession>
<protein>
    <submittedName>
        <fullName evidence="2">17518_t:CDS:1</fullName>
    </submittedName>
</protein>
<dbReference type="Proteomes" id="UP001153678">
    <property type="component" value="Unassembled WGS sequence"/>
</dbReference>
<dbReference type="GO" id="GO:0004672">
    <property type="term" value="F:protein kinase activity"/>
    <property type="evidence" value="ECO:0007669"/>
    <property type="project" value="InterPro"/>
</dbReference>
<evidence type="ECO:0000313" key="2">
    <source>
        <dbReference type="EMBL" id="CAI2192058.1"/>
    </source>
</evidence>
<feature type="domain" description="Protein kinase" evidence="1">
    <location>
        <begin position="1"/>
        <end position="240"/>
    </location>
</feature>
<dbReference type="PANTHER" id="PTHR24362:SF309">
    <property type="entry name" value="PROTEIN KINASE DOMAIN-CONTAINING PROTEIN"/>
    <property type="match status" value="1"/>
</dbReference>
<keyword evidence="3" id="KW-1185">Reference proteome</keyword>
<dbReference type="SMART" id="SM00220">
    <property type="entry name" value="S_TKc"/>
    <property type="match status" value="1"/>
</dbReference>
<dbReference type="PANTHER" id="PTHR24362">
    <property type="entry name" value="SERINE/THREONINE-PROTEIN KINASE NEK"/>
    <property type="match status" value="1"/>
</dbReference>
<dbReference type="GO" id="GO:0005524">
    <property type="term" value="F:ATP binding"/>
    <property type="evidence" value="ECO:0007669"/>
    <property type="project" value="InterPro"/>
</dbReference>
<feature type="non-terminal residue" evidence="2">
    <location>
        <position position="240"/>
    </location>
</feature>
<dbReference type="EMBL" id="CAMKVN010007981">
    <property type="protein sequence ID" value="CAI2192058.1"/>
    <property type="molecule type" value="Genomic_DNA"/>
</dbReference>
<dbReference type="Pfam" id="PF00069">
    <property type="entry name" value="Pkinase"/>
    <property type="match status" value="1"/>
</dbReference>
<dbReference type="Gene3D" id="1.10.510.10">
    <property type="entry name" value="Transferase(Phosphotransferase) domain 1"/>
    <property type="match status" value="1"/>
</dbReference>
<dbReference type="InterPro" id="IPR011009">
    <property type="entry name" value="Kinase-like_dom_sf"/>
</dbReference>
<proteinExistence type="predicted"/>
<comment type="caution">
    <text evidence="2">The sequence shown here is derived from an EMBL/GenBank/DDBJ whole genome shotgun (WGS) entry which is preliminary data.</text>
</comment>
<dbReference type="InterPro" id="IPR000719">
    <property type="entry name" value="Prot_kinase_dom"/>
</dbReference>